<organism evidence="1 2">
    <name type="scientific">Zarea fungicola</name>
    <dbReference type="NCBI Taxonomy" id="93591"/>
    <lineage>
        <taxon>Eukaryota</taxon>
        <taxon>Fungi</taxon>
        <taxon>Dikarya</taxon>
        <taxon>Ascomycota</taxon>
        <taxon>Pezizomycotina</taxon>
        <taxon>Sordariomycetes</taxon>
        <taxon>Hypocreomycetidae</taxon>
        <taxon>Hypocreales</taxon>
        <taxon>Cordycipitaceae</taxon>
        <taxon>Zarea</taxon>
    </lineage>
</organism>
<evidence type="ECO:0000313" key="2">
    <source>
        <dbReference type="Proteomes" id="UP001143910"/>
    </source>
</evidence>
<dbReference type="Proteomes" id="UP001143910">
    <property type="component" value="Unassembled WGS sequence"/>
</dbReference>
<dbReference type="EMBL" id="JANJQO010000078">
    <property type="protein sequence ID" value="KAJ2982393.1"/>
    <property type="molecule type" value="Genomic_DNA"/>
</dbReference>
<evidence type="ECO:0000313" key="1">
    <source>
        <dbReference type="EMBL" id="KAJ2982393.1"/>
    </source>
</evidence>
<name>A0ACC1NTD9_9HYPO</name>
<proteinExistence type="predicted"/>
<keyword evidence="2" id="KW-1185">Reference proteome</keyword>
<accession>A0ACC1NTD9</accession>
<protein>
    <submittedName>
        <fullName evidence="1">Uncharacterized protein</fullName>
    </submittedName>
</protein>
<reference evidence="1" key="1">
    <citation type="submission" date="2022-08" db="EMBL/GenBank/DDBJ databases">
        <title>Genome Sequence of Lecanicillium fungicola.</title>
        <authorList>
            <person name="Buettner E."/>
        </authorList>
    </citation>
    <scope>NUCLEOTIDE SEQUENCE</scope>
    <source>
        <strain evidence="1">Babe33</strain>
    </source>
</reference>
<comment type="caution">
    <text evidence="1">The sequence shown here is derived from an EMBL/GenBank/DDBJ whole genome shotgun (WGS) entry which is preliminary data.</text>
</comment>
<gene>
    <name evidence="1" type="ORF">NQ176_g1416</name>
</gene>
<sequence>MASGQQTLWKHAQQTLGDSYFSFLKTIKDSPATQDGQQSDPIADKETSAYVKRREQIRRSQRTHRARTEQYVLGLESEVGRLRLAHADCVALVKSMHQKLGQVAPEYAYEESSIAAQNQTPGQVSSHSASEPTIVSYGSRANSASDAQQMRLITNAMLNSEIGLEFVMR</sequence>